<dbReference type="InterPro" id="IPR001647">
    <property type="entry name" value="HTH_TetR"/>
</dbReference>
<accession>A0A6J7AV18</accession>
<evidence type="ECO:0000256" key="3">
    <source>
        <dbReference type="ARBA" id="ARBA00023163"/>
    </source>
</evidence>
<evidence type="ECO:0000256" key="1">
    <source>
        <dbReference type="ARBA" id="ARBA00023015"/>
    </source>
</evidence>
<keyword evidence="2" id="KW-0238">DNA-binding</keyword>
<proteinExistence type="predicted"/>
<organism evidence="6">
    <name type="scientific">freshwater metagenome</name>
    <dbReference type="NCBI Taxonomy" id="449393"/>
    <lineage>
        <taxon>unclassified sequences</taxon>
        <taxon>metagenomes</taxon>
        <taxon>ecological metagenomes</taxon>
    </lineage>
</organism>
<dbReference type="EMBL" id="CAEZYR010000057">
    <property type="protein sequence ID" value="CAB4748471.1"/>
    <property type="molecule type" value="Genomic_DNA"/>
</dbReference>
<evidence type="ECO:0000256" key="2">
    <source>
        <dbReference type="ARBA" id="ARBA00023125"/>
    </source>
</evidence>
<dbReference type="Pfam" id="PF13305">
    <property type="entry name" value="TetR_C_33"/>
    <property type="match status" value="1"/>
</dbReference>
<dbReference type="GO" id="GO:0003677">
    <property type="term" value="F:DNA binding"/>
    <property type="evidence" value="ECO:0007669"/>
    <property type="project" value="UniProtKB-KW"/>
</dbReference>
<dbReference type="InterPro" id="IPR009057">
    <property type="entry name" value="Homeodomain-like_sf"/>
</dbReference>
<evidence type="ECO:0000313" key="5">
    <source>
        <dbReference type="EMBL" id="CAB4748471.1"/>
    </source>
</evidence>
<dbReference type="SUPFAM" id="SSF48498">
    <property type="entry name" value="Tetracyclin repressor-like, C-terminal domain"/>
    <property type="match status" value="1"/>
</dbReference>
<dbReference type="EMBL" id="CAFBOS010000280">
    <property type="protein sequence ID" value="CAB5024544.1"/>
    <property type="molecule type" value="Genomic_DNA"/>
</dbReference>
<dbReference type="EMBL" id="CAFBMH010000091">
    <property type="protein sequence ID" value="CAB4921231.1"/>
    <property type="molecule type" value="Genomic_DNA"/>
</dbReference>
<dbReference type="AlphaFoldDB" id="A0A6J7AV18"/>
<evidence type="ECO:0000313" key="6">
    <source>
        <dbReference type="EMBL" id="CAB4836617.1"/>
    </source>
</evidence>
<dbReference type="Gene3D" id="1.10.357.10">
    <property type="entry name" value="Tetracycline Repressor, domain 2"/>
    <property type="match status" value="1"/>
</dbReference>
<dbReference type="InterPro" id="IPR025996">
    <property type="entry name" value="MT1864/Rv1816-like_C"/>
</dbReference>
<dbReference type="InterPro" id="IPR036271">
    <property type="entry name" value="Tet_transcr_reg_TetR-rel_C_sf"/>
</dbReference>
<dbReference type="EMBL" id="CAFABA010000204">
    <property type="protein sequence ID" value="CAB4836617.1"/>
    <property type="molecule type" value="Genomic_DNA"/>
</dbReference>
<dbReference type="SUPFAM" id="SSF46689">
    <property type="entry name" value="Homeodomain-like"/>
    <property type="match status" value="1"/>
</dbReference>
<protein>
    <submittedName>
        <fullName evidence="6">Unannotated protein</fullName>
    </submittedName>
</protein>
<dbReference type="PROSITE" id="PS50977">
    <property type="entry name" value="HTH_TETR_2"/>
    <property type="match status" value="1"/>
</dbReference>
<evidence type="ECO:0000259" key="4">
    <source>
        <dbReference type="PROSITE" id="PS50977"/>
    </source>
</evidence>
<evidence type="ECO:0000313" key="7">
    <source>
        <dbReference type="EMBL" id="CAB4921231.1"/>
    </source>
</evidence>
<reference evidence="6" key="1">
    <citation type="submission" date="2020-05" db="EMBL/GenBank/DDBJ databases">
        <authorList>
            <person name="Chiriac C."/>
            <person name="Salcher M."/>
            <person name="Ghai R."/>
            <person name="Kavagutti S V."/>
        </authorList>
    </citation>
    <scope>NUCLEOTIDE SEQUENCE</scope>
</reference>
<sequence length="225" mass="24111">MVSPRPPRPVTKLTRPITPERVVATALDIADKDSLRAVTLGRVARELGCHVTSLYTHIESIDDLFERMALAAMSELANELWAVALGRSGDDAVLAIARVQRTYSGRHPGRVQAMHASPGSGSLALDDAALRLAEPIRAVLRSHGLDDAQVRHAHRIFSAMTRGFVQGEAAGAYARGFPGAPEGSSGADATFDHMVELFLLGLRSGHWPRAQGSPVPANNSRERGN</sequence>
<evidence type="ECO:0000313" key="8">
    <source>
        <dbReference type="EMBL" id="CAB5024544.1"/>
    </source>
</evidence>
<name>A0A6J7AV18_9ZZZZ</name>
<feature type="domain" description="HTH tetR-type" evidence="4">
    <location>
        <begin position="16"/>
        <end position="76"/>
    </location>
</feature>
<gene>
    <name evidence="5" type="ORF">UFOPK2754_01661</name>
    <name evidence="6" type="ORF">UFOPK3139_03061</name>
    <name evidence="7" type="ORF">UFOPK3543_02096</name>
    <name evidence="8" type="ORF">UFOPK3967_02966</name>
</gene>
<dbReference type="Gene3D" id="1.10.10.60">
    <property type="entry name" value="Homeodomain-like"/>
    <property type="match status" value="1"/>
</dbReference>
<keyword evidence="3" id="KW-0804">Transcription</keyword>
<keyword evidence="1" id="KW-0805">Transcription regulation</keyword>